<dbReference type="EMBL" id="UGQW01000002">
    <property type="protein sequence ID" value="STZ67716.1"/>
    <property type="molecule type" value="Genomic_DNA"/>
</dbReference>
<reference evidence="2 3" key="1">
    <citation type="submission" date="2018-06" db="EMBL/GenBank/DDBJ databases">
        <authorList>
            <consortium name="Pathogen Informatics"/>
            <person name="Doyle S."/>
        </authorList>
    </citation>
    <scope>NUCLEOTIDE SEQUENCE [LARGE SCALE GENOMIC DNA]</scope>
    <source>
        <strain evidence="2 3">NCTC10660</strain>
    </source>
</reference>
<dbReference type="RefSeq" id="WP_074897645.1">
    <property type="nucleotide sequence ID" value="NZ_CP031252.1"/>
</dbReference>
<accession>A0A378TXT9</accession>
<evidence type="ECO:0000313" key="3">
    <source>
        <dbReference type="Proteomes" id="UP000254927"/>
    </source>
</evidence>
<proteinExistence type="predicted"/>
<dbReference type="GeneID" id="93352187"/>
<keyword evidence="1" id="KW-0732">Signal</keyword>
<evidence type="ECO:0008006" key="4">
    <source>
        <dbReference type="Google" id="ProtNLM"/>
    </source>
</evidence>
<feature type="chain" id="PRO_5016814158" description="Periplasmic protein" evidence="1">
    <location>
        <begin position="21"/>
        <end position="183"/>
    </location>
</feature>
<organism evidence="2 3">
    <name type="scientific">Neisseria elongata</name>
    <dbReference type="NCBI Taxonomy" id="495"/>
    <lineage>
        <taxon>Bacteria</taxon>
        <taxon>Pseudomonadati</taxon>
        <taxon>Pseudomonadota</taxon>
        <taxon>Betaproteobacteria</taxon>
        <taxon>Neisseriales</taxon>
        <taxon>Neisseriaceae</taxon>
        <taxon>Neisseria</taxon>
    </lineage>
</organism>
<feature type="signal peptide" evidence="1">
    <location>
        <begin position="1"/>
        <end position="20"/>
    </location>
</feature>
<gene>
    <name evidence="2" type="ORF">NCTC10660_01203</name>
</gene>
<dbReference type="AlphaFoldDB" id="A0A378TXT9"/>
<sequence>MKEIILISMVCLLSAVTIHAKNTETVTQPTEDSVILPQSSQKITRGQAEEIAEYFPAEEQAIILLEKFAQWDLSKNHPSFQLNNKNLAIIHSEVEEYIHSLRHLPNSTKKAYADVFEEIIFQQDAQSFLQADNKNDHPLMKNLLNGELSVVVIYKIYMDWLIETYHVDMMRKILERRFNLSVH</sequence>
<dbReference type="Proteomes" id="UP000254927">
    <property type="component" value="Unassembled WGS sequence"/>
</dbReference>
<name>A0A378TXT9_NEIEL</name>
<evidence type="ECO:0000313" key="2">
    <source>
        <dbReference type="EMBL" id="STZ67716.1"/>
    </source>
</evidence>
<protein>
    <recommendedName>
        <fullName evidence="4">Periplasmic protein</fullName>
    </recommendedName>
</protein>
<evidence type="ECO:0000256" key="1">
    <source>
        <dbReference type="SAM" id="SignalP"/>
    </source>
</evidence>